<dbReference type="GO" id="GO:0046872">
    <property type="term" value="F:metal ion binding"/>
    <property type="evidence" value="ECO:0007669"/>
    <property type="project" value="UniProtKB-KW"/>
</dbReference>
<comment type="cofactor">
    <cofactor evidence="1">
        <name>a divalent metal cation</name>
        <dbReference type="ChEBI" id="CHEBI:60240"/>
    </cofactor>
</comment>
<protein>
    <recommendedName>
        <fullName evidence="5">Putative nuclease HARBI1</fullName>
    </recommendedName>
    <alternativeName>
        <fullName evidence="11">Harbinger transposase-derived nuclease</fullName>
    </alternativeName>
</protein>
<evidence type="ECO:0000256" key="5">
    <source>
        <dbReference type="ARBA" id="ARBA00015519"/>
    </source>
</evidence>
<evidence type="ECO:0000256" key="10">
    <source>
        <dbReference type="ARBA" id="ARBA00023242"/>
    </source>
</evidence>
<dbReference type="AlphaFoldDB" id="A0A182HL69"/>
<dbReference type="KEGG" id="aara:120895749"/>
<evidence type="ECO:0000256" key="11">
    <source>
        <dbReference type="ARBA" id="ARBA00030126"/>
    </source>
</evidence>
<dbReference type="VEuPathDB" id="VectorBase:AARA001999"/>
<evidence type="ECO:0000256" key="12">
    <source>
        <dbReference type="ARBA" id="ARBA00045850"/>
    </source>
</evidence>
<keyword evidence="7" id="KW-0540">Nuclease</keyword>
<comment type="function">
    <text evidence="12">Transposase-derived protein that may have nuclease activity. Does not have transposase activity.</text>
</comment>
<accession>A0A182HL69</accession>
<dbReference type="VEuPathDB" id="VectorBase:AARA21_008057"/>
<evidence type="ECO:0000256" key="2">
    <source>
        <dbReference type="ARBA" id="ARBA00004123"/>
    </source>
</evidence>
<evidence type="ECO:0000256" key="9">
    <source>
        <dbReference type="ARBA" id="ARBA00022801"/>
    </source>
</evidence>
<dbReference type="GO" id="GO:0004518">
    <property type="term" value="F:nuclease activity"/>
    <property type="evidence" value="ECO:0007669"/>
    <property type="project" value="UniProtKB-KW"/>
</dbReference>
<comment type="similarity">
    <text evidence="4">Belongs to the HARBI1 family.</text>
</comment>
<dbReference type="Pfam" id="PF13359">
    <property type="entry name" value="DDE_Tnp_4"/>
    <property type="match status" value="1"/>
</dbReference>
<proteinExistence type="inferred from homology"/>
<dbReference type="InterPro" id="IPR026103">
    <property type="entry name" value="HARBI1_animal"/>
</dbReference>
<dbReference type="Proteomes" id="UP000075840">
    <property type="component" value="Unassembled WGS sequence"/>
</dbReference>
<dbReference type="PANTHER" id="PTHR22930">
    <property type="match status" value="1"/>
</dbReference>
<dbReference type="RefSeq" id="XP_040155272.1">
    <property type="nucleotide sequence ID" value="XM_040299338.1"/>
</dbReference>
<dbReference type="PRINTS" id="PR02086">
    <property type="entry name" value="PUTNUCHARBI1"/>
</dbReference>
<keyword evidence="8" id="KW-0479">Metal-binding</keyword>
<keyword evidence="6" id="KW-0963">Cytoplasm</keyword>
<evidence type="ECO:0000256" key="7">
    <source>
        <dbReference type="ARBA" id="ARBA00022722"/>
    </source>
</evidence>
<evidence type="ECO:0000256" key="3">
    <source>
        <dbReference type="ARBA" id="ARBA00004496"/>
    </source>
</evidence>
<dbReference type="EMBL" id="APCN01000881">
    <property type="status" value="NOT_ANNOTATED_CDS"/>
    <property type="molecule type" value="Genomic_DNA"/>
</dbReference>
<reference evidence="13" key="1">
    <citation type="submission" date="2022-08" db="UniProtKB">
        <authorList>
            <consortium name="EnsemblMetazoa"/>
        </authorList>
    </citation>
    <scope>IDENTIFICATION</scope>
    <source>
        <strain evidence="13">Dongola</strain>
    </source>
</reference>
<keyword evidence="10" id="KW-0539">Nucleus</keyword>
<dbReference type="GeneID" id="120895749"/>
<evidence type="ECO:0000313" key="14">
    <source>
        <dbReference type="Proteomes" id="UP000075840"/>
    </source>
</evidence>
<dbReference type="GO" id="GO:0016787">
    <property type="term" value="F:hydrolase activity"/>
    <property type="evidence" value="ECO:0007669"/>
    <property type="project" value="UniProtKB-KW"/>
</dbReference>
<dbReference type="PANTHER" id="PTHR22930:SF269">
    <property type="entry name" value="NUCLEASE HARBI1-LIKE PROTEIN"/>
    <property type="match status" value="1"/>
</dbReference>
<evidence type="ECO:0000256" key="4">
    <source>
        <dbReference type="ARBA" id="ARBA00006958"/>
    </source>
</evidence>
<name>A0A182HL69_ANOAR</name>
<evidence type="ECO:0000313" key="13">
    <source>
        <dbReference type="EnsemblMetazoa" id="AARA001999-PA"/>
    </source>
</evidence>
<organism evidence="13 14">
    <name type="scientific">Anopheles arabiensis</name>
    <name type="common">Mosquito</name>
    <dbReference type="NCBI Taxonomy" id="7173"/>
    <lineage>
        <taxon>Eukaryota</taxon>
        <taxon>Metazoa</taxon>
        <taxon>Ecdysozoa</taxon>
        <taxon>Arthropoda</taxon>
        <taxon>Hexapoda</taxon>
        <taxon>Insecta</taxon>
        <taxon>Pterygota</taxon>
        <taxon>Neoptera</taxon>
        <taxon>Endopterygota</taxon>
        <taxon>Diptera</taxon>
        <taxon>Nematocera</taxon>
        <taxon>Culicoidea</taxon>
        <taxon>Culicidae</taxon>
        <taxon>Anophelinae</taxon>
        <taxon>Anopheles</taxon>
    </lineage>
</organism>
<dbReference type="InterPro" id="IPR027806">
    <property type="entry name" value="HARBI1_dom"/>
</dbReference>
<keyword evidence="9" id="KW-0378">Hydrolase</keyword>
<comment type="subcellular location">
    <subcellularLocation>
        <location evidence="3">Cytoplasm</location>
    </subcellularLocation>
    <subcellularLocation>
        <location evidence="2">Nucleus</location>
    </subcellularLocation>
</comment>
<keyword evidence="14" id="KW-1185">Reference proteome</keyword>
<dbReference type="GO" id="GO:0005634">
    <property type="term" value="C:nucleus"/>
    <property type="evidence" value="ECO:0007669"/>
    <property type="project" value="UniProtKB-SubCell"/>
</dbReference>
<dbReference type="EnsemblMetazoa" id="AARA001999-RA">
    <property type="protein sequence ID" value="AARA001999-PA"/>
    <property type="gene ID" value="AARA001999"/>
</dbReference>
<evidence type="ECO:0000256" key="6">
    <source>
        <dbReference type="ARBA" id="ARBA00022490"/>
    </source>
</evidence>
<sequence length="358" mass="40482">MDNSTVSEMPTASEEMSDETVRELLGMSEEDFNYLLNEISGKISRRDTFMRKAFTAKERLIVTLRFLATGESFMALASLYDISASSIRTIIPEVCECLIKALKRYVQFPPSEAGWLRVSEAFQDRWQFPHAIGVIDARHVKIRKPLHTDKDYLNYKGFYSIVLLAVVDASANFMYVCVGGKGSIADGGMLRNASYHSKFEHHELNVPPPAVLDEWHAVKIPYMLLGDKSFLFTEYCIRPFGGHIKPDSPESTFNYRMSQARTPAAVAFDGLCSRFKIFGTIINLQPDKAGKVVMAAVYLFNFLRRKNSTEETLGCGKGVPDSSYILPRLQSKPIKPASRLANIRLQIANYMMENRRLE</sequence>
<evidence type="ECO:0000256" key="8">
    <source>
        <dbReference type="ARBA" id="ARBA00022723"/>
    </source>
</evidence>
<evidence type="ECO:0000256" key="1">
    <source>
        <dbReference type="ARBA" id="ARBA00001968"/>
    </source>
</evidence>
<dbReference type="InterPro" id="IPR045249">
    <property type="entry name" value="HARBI1-like"/>
</dbReference>
<dbReference type="GO" id="GO:0005737">
    <property type="term" value="C:cytoplasm"/>
    <property type="evidence" value="ECO:0007669"/>
    <property type="project" value="UniProtKB-SubCell"/>
</dbReference>